<evidence type="ECO:0000256" key="2">
    <source>
        <dbReference type="ARBA" id="ARBA00006275"/>
    </source>
</evidence>
<name>A0A0B7HZU9_9FLAO</name>
<dbReference type="InterPro" id="IPR011990">
    <property type="entry name" value="TPR-like_helical_dom_sf"/>
</dbReference>
<dbReference type="EMBL" id="CDOI01000001">
    <property type="protein sequence ID" value="CEN43053.1"/>
    <property type="molecule type" value="Genomic_DNA"/>
</dbReference>
<dbReference type="Proteomes" id="UP000045051">
    <property type="component" value="Unassembled WGS sequence"/>
</dbReference>
<gene>
    <name evidence="8" type="ORF">CCAND38_10014</name>
</gene>
<dbReference type="AlphaFoldDB" id="A0A0B7HZU9"/>
<evidence type="ECO:0000313" key="9">
    <source>
        <dbReference type="Proteomes" id="UP000045051"/>
    </source>
</evidence>
<dbReference type="Pfam" id="PF07980">
    <property type="entry name" value="SusD_RagB"/>
    <property type="match status" value="1"/>
</dbReference>
<keyword evidence="9" id="KW-1185">Reference proteome</keyword>
<comment type="similarity">
    <text evidence="2">Belongs to the SusD family.</text>
</comment>
<evidence type="ECO:0000259" key="7">
    <source>
        <dbReference type="Pfam" id="PF14322"/>
    </source>
</evidence>
<evidence type="ECO:0000256" key="4">
    <source>
        <dbReference type="ARBA" id="ARBA00023136"/>
    </source>
</evidence>
<dbReference type="Gene3D" id="1.25.40.390">
    <property type="match status" value="1"/>
</dbReference>
<proteinExistence type="inferred from homology"/>
<keyword evidence="3" id="KW-0732">Signal</keyword>
<dbReference type="InterPro" id="IPR012944">
    <property type="entry name" value="SusD_RagB_dom"/>
</dbReference>
<feature type="domain" description="SusD-like N-terminal" evidence="7">
    <location>
        <begin position="23"/>
        <end position="225"/>
    </location>
</feature>
<evidence type="ECO:0000256" key="3">
    <source>
        <dbReference type="ARBA" id="ARBA00022729"/>
    </source>
</evidence>
<dbReference type="Pfam" id="PF14322">
    <property type="entry name" value="SusD-like_3"/>
    <property type="match status" value="1"/>
</dbReference>
<evidence type="ECO:0000256" key="5">
    <source>
        <dbReference type="ARBA" id="ARBA00023237"/>
    </source>
</evidence>
<dbReference type="InterPro" id="IPR033985">
    <property type="entry name" value="SusD-like_N"/>
</dbReference>
<keyword evidence="5" id="KW-0998">Cell outer membrane</keyword>
<evidence type="ECO:0000313" key="8">
    <source>
        <dbReference type="EMBL" id="CEN43053.1"/>
    </source>
</evidence>
<organism evidence="8 9">
    <name type="scientific">Capnocytophaga canis</name>
    <dbReference type="NCBI Taxonomy" id="1848903"/>
    <lineage>
        <taxon>Bacteria</taxon>
        <taxon>Pseudomonadati</taxon>
        <taxon>Bacteroidota</taxon>
        <taxon>Flavobacteriia</taxon>
        <taxon>Flavobacteriales</taxon>
        <taxon>Flavobacteriaceae</taxon>
        <taxon>Capnocytophaga</taxon>
    </lineage>
</organism>
<accession>A0A0B7HZU9</accession>
<comment type="subcellular location">
    <subcellularLocation>
        <location evidence="1">Cell outer membrane</location>
    </subcellularLocation>
</comment>
<feature type="domain" description="RagB/SusD" evidence="6">
    <location>
        <begin position="343"/>
        <end position="657"/>
    </location>
</feature>
<sequence length="666" mass="75433">MMKKYFKHITIVSGALLIASCNDFLDREPLDKITPEVYFNNEADLASYSIKLYPEADFSTISPGQYGLSVFKSDNATDNQAASEGSTRWLPGEWRVGSSGGGWDFGTIRQCNYFFENVLPKYEAGKIQGNQANIKQYIGEMYVLRANIYFSKLQSFGDFPIITEVLPDKKDVLIEKSKRRPRNEVARFILSDLDKAISFLGESTPNGKNRLNINAAYLLKSRVALYEGTWLKYHKGTAQVPGGNGWPGASADYLKGFSIDIDSEIKFFLKQAKDAAQVVAEKMVNNLTKNSGERVARDKDLASKNDYYMMFADSNMEAYNEVIFWRKYSEGEGIRHNIQMELARNGGGSGYTKGLVESFLMKNGLPIYAAGSEYAGDDYLKDVIKDRDDRLGLFMKIDKDVVYYHEGKAVEAKLPEILNPAETRASTGYRVKKGMNYIERDAITHHVGVTGSLVFRGAEALLNYMEANYELDGSLDGFSQKYWKALRERANVDTDFNKTIAATDMEKEKLGDFGAHSAGNLVDKTLYNIRRERRNEFIAEGLRWMDLKRWRAMDQLKATPYIVEGFKIWGPMKEWYKKKDGTSALVVSDTDSGNVNSESSSVYLRPYQRNKVNNLYFEGYKWNDAHYLNPLPMDAFRLTSLTEGNLETSVVYQNPGWSKVSGESLK</sequence>
<keyword evidence="4" id="KW-0472">Membrane</keyword>
<reference evidence="8 9" key="1">
    <citation type="submission" date="2015-01" db="EMBL/GenBank/DDBJ databases">
        <authorList>
            <person name="Xiang T."/>
            <person name="Song Y."/>
            <person name="Huang L."/>
            <person name="Wang B."/>
            <person name="Wu P."/>
        </authorList>
    </citation>
    <scope>NUCLEOTIDE SEQUENCE [LARGE SCALE GENOMIC DNA]</scope>
    <source>
        <strain evidence="8 9">CcD38</strain>
    </source>
</reference>
<dbReference type="GO" id="GO:0009279">
    <property type="term" value="C:cell outer membrane"/>
    <property type="evidence" value="ECO:0007669"/>
    <property type="project" value="UniProtKB-SubCell"/>
</dbReference>
<dbReference type="PROSITE" id="PS51257">
    <property type="entry name" value="PROKAR_LIPOPROTEIN"/>
    <property type="match status" value="1"/>
</dbReference>
<protein>
    <submittedName>
        <fullName evidence="8">Starch-binding protein, SusD-like family</fullName>
    </submittedName>
</protein>
<evidence type="ECO:0000256" key="1">
    <source>
        <dbReference type="ARBA" id="ARBA00004442"/>
    </source>
</evidence>
<dbReference type="SUPFAM" id="SSF48452">
    <property type="entry name" value="TPR-like"/>
    <property type="match status" value="1"/>
</dbReference>
<evidence type="ECO:0000259" key="6">
    <source>
        <dbReference type="Pfam" id="PF07980"/>
    </source>
</evidence>